<sequence>MRVGVQFTGSIPANSTRRWFTHSWPEAWHVVWNCVPKSPVQDGPAQMEWKIKVCRQSSTKIKYFIEAKNLTNRTLSFDARYAIMNR</sequence>
<comment type="caution">
    <text evidence="1">The sequence shown here is derived from an EMBL/GenBank/DDBJ whole genome shotgun (WGS) entry which is preliminary data.</text>
</comment>
<dbReference type="EMBL" id="LAZR01006679">
    <property type="protein sequence ID" value="KKM90379.1"/>
    <property type="molecule type" value="Genomic_DNA"/>
</dbReference>
<gene>
    <name evidence="1" type="ORF">LCGC14_1239200</name>
</gene>
<accession>A0A0F9L6J0</accession>
<protein>
    <submittedName>
        <fullName evidence="1">Uncharacterized protein</fullName>
    </submittedName>
</protein>
<reference evidence="1" key="1">
    <citation type="journal article" date="2015" name="Nature">
        <title>Complex archaea that bridge the gap between prokaryotes and eukaryotes.</title>
        <authorList>
            <person name="Spang A."/>
            <person name="Saw J.H."/>
            <person name="Jorgensen S.L."/>
            <person name="Zaremba-Niedzwiedzka K."/>
            <person name="Martijn J."/>
            <person name="Lind A.E."/>
            <person name="van Eijk R."/>
            <person name="Schleper C."/>
            <person name="Guy L."/>
            <person name="Ettema T.J."/>
        </authorList>
    </citation>
    <scope>NUCLEOTIDE SEQUENCE</scope>
</reference>
<organism evidence="1">
    <name type="scientific">marine sediment metagenome</name>
    <dbReference type="NCBI Taxonomy" id="412755"/>
    <lineage>
        <taxon>unclassified sequences</taxon>
        <taxon>metagenomes</taxon>
        <taxon>ecological metagenomes</taxon>
    </lineage>
</organism>
<name>A0A0F9L6J0_9ZZZZ</name>
<dbReference type="AlphaFoldDB" id="A0A0F9L6J0"/>
<evidence type="ECO:0000313" key="1">
    <source>
        <dbReference type="EMBL" id="KKM90379.1"/>
    </source>
</evidence>
<proteinExistence type="predicted"/>